<keyword evidence="3" id="KW-1185">Reference proteome</keyword>
<dbReference type="OrthoDB" id="9811671at2"/>
<dbReference type="Proteomes" id="UP000249254">
    <property type="component" value="Unassembled WGS sequence"/>
</dbReference>
<comment type="caution">
    <text evidence="2">The sequence shown here is derived from an EMBL/GenBank/DDBJ whole genome shotgun (WGS) entry which is preliminary data.</text>
</comment>
<dbReference type="InterPro" id="IPR019223">
    <property type="entry name" value="DUF2147"/>
</dbReference>
<dbReference type="Pfam" id="PF09917">
    <property type="entry name" value="DUF2147"/>
    <property type="match status" value="1"/>
</dbReference>
<accession>A0A328ALW6</accession>
<dbReference type="EMBL" id="QFYQ01000001">
    <property type="protein sequence ID" value="RAK55963.1"/>
    <property type="molecule type" value="Genomic_DNA"/>
</dbReference>
<dbReference type="PANTHER" id="PTHR36919:SF2">
    <property type="entry name" value="BLL6627 PROTEIN"/>
    <property type="match status" value="1"/>
</dbReference>
<dbReference type="RefSeq" id="WP_111529711.1">
    <property type="nucleotide sequence ID" value="NZ_JBHRSG010000003.1"/>
</dbReference>
<evidence type="ECO:0000313" key="2">
    <source>
        <dbReference type="EMBL" id="RAK55963.1"/>
    </source>
</evidence>
<dbReference type="PANTHER" id="PTHR36919">
    <property type="entry name" value="BLR1215 PROTEIN"/>
    <property type="match status" value="1"/>
</dbReference>
<organism evidence="2 3">
    <name type="scientific">Phenylobacterium soli</name>
    <dbReference type="NCBI Taxonomy" id="2170551"/>
    <lineage>
        <taxon>Bacteria</taxon>
        <taxon>Pseudomonadati</taxon>
        <taxon>Pseudomonadota</taxon>
        <taxon>Alphaproteobacteria</taxon>
        <taxon>Caulobacterales</taxon>
        <taxon>Caulobacteraceae</taxon>
        <taxon>Phenylobacterium</taxon>
    </lineage>
</organism>
<dbReference type="AlphaFoldDB" id="A0A328ALW6"/>
<protein>
    <recommendedName>
        <fullName evidence="1">DUF2147 domain-containing protein</fullName>
    </recommendedName>
</protein>
<sequence>MSQPAVPQGVWLMDGRVAVQIFECEGLMCGRVVWLRVPRDPQGQFNLDKKNPVPALRRRKLCGLTILWGLRPTGSNHWVDGWFYNPDDGKSYSVKADLQSDDVIVARIYAGVPIFGRTKTLARVAHETSDGWC</sequence>
<proteinExistence type="predicted"/>
<name>A0A328ALW6_9CAUL</name>
<gene>
    <name evidence="2" type="ORF">DJ017_16320</name>
</gene>
<reference evidence="3" key="1">
    <citation type="submission" date="2018-05" db="EMBL/GenBank/DDBJ databases">
        <authorList>
            <person name="Li X."/>
        </authorList>
    </citation>
    <scope>NUCLEOTIDE SEQUENCE [LARGE SCALE GENOMIC DNA]</scope>
    <source>
        <strain evidence="3">LX32</strain>
    </source>
</reference>
<evidence type="ECO:0000313" key="3">
    <source>
        <dbReference type="Proteomes" id="UP000249254"/>
    </source>
</evidence>
<evidence type="ECO:0000259" key="1">
    <source>
        <dbReference type="Pfam" id="PF09917"/>
    </source>
</evidence>
<dbReference type="Gene3D" id="2.40.128.520">
    <property type="match status" value="1"/>
</dbReference>
<feature type="domain" description="DUF2147" evidence="1">
    <location>
        <begin position="9"/>
        <end position="123"/>
    </location>
</feature>